<keyword evidence="2" id="KW-1185">Reference proteome</keyword>
<protein>
    <recommendedName>
        <fullName evidence="3">F-box domain-containing protein</fullName>
    </recommendedName>
</protein>
<sequence length="370" mass="41118">MSEIPGELVDSVIDLVSESRPTLTACSLVCRQWVHRSRYHSFSSIKLVRSQSVKLDTVTTFLQILESPLVTIVPSVREVYLSHKTNRIPVLSIGDIICLLARHGLTPTFLSISGRCNRLGRAGPFPSTTRIHLCLTDAVLTQMVDFIHDFGSLECLSLDLRERPVDHTVTTAKQRRKLRLPPSLCELRVVKPQALRSMLALRYLPILTRLLVHGTSESGWKDVGAYLSDPRVSSTLEHLTVEDGFTGEHSLPSLPTLRHLSIRKPIPYIAYHASTVVASLHRAAGARKLQTVELLDSMAYSYGSADERKWPELDSMLADRIAFPCLRTVIVGAEDLDAGIKLVCALMPLCDAQGILSVQYRSAVHDPFRP</sequence>
<evidence type="ECO:0008006" key="3">
    <source>
        <dbReference type="Google" id="ProtNLM"/>
    </source>
</evidence>
<comment type="caution">
    <text evidence="1">The sequence shown here is derived from an EMBL/GenBank/DDBJ whole genome shotgun (WGS) entry which is preliminary data.</text>
</comment>
<evidence type="ECO:0000313" key="2">
    <source>
        <dbReference type="Proteomes" id="UP001221142"/>
    </source>
</evidence>
<proteinExistence type="predicted"/>
<dbReference type="AlphaFoldDB" id="A0AAD7FZR9"/>
<accession>A0AAD7FZR9</accession>
<dbReference type="Proteomes" id="UP001221142">
    <property type="component" value="Unassembled WGS sequence"/>
</dbReference>
<organism evidence="1 2">
    <name type="scientific">Roridomyces roridus</name>
    <dbReference type="NCBI Taxonomy" id="1738132"/>
    <lineage>
        <taxon>Eukaryota</taxon>
        <taxon>Fungi</taxon>
        <taxon>Dikarya</taxon>
        <taxon>Basidiomycota</taxon>
        <taxon>Agaricomycotina</taxon>
        <taxon>Agaricomycetes</taxon>
        <taxon>Agaricomycetidae</taxon>
        <taxon>Agaricales</taxon>
        <taxon>Marasmiineae</taxon>
        <taxon>Mycenaceae</taxon>
        <taxon>Roridomyces</taxon>
    </lineage>
</organism>
<gene>
    <name evidence="1" type="ORF">FB45DRAFT_1079010</name>
</gene>
<evidence type="ECO:0000313" key="1">
    <source>
        <dbReference type="EMBL" id="KAJ7651298.1"/>
    </source>
</evidence>
<name>A0AAD7FZR9_9AGAR</name>
<reference evidence="1" key="1">
    <citation type="submission" date="2023-03" db="EMBL/GenBank/DDBJ databases">
        <title>Massive genome expansion in bonnet fungi (Mycena s.s.) driven by repeated elements and novel gene families across ecological guilds.</title>
        <authorList>
            <consortium name="Lawrence Berkeley National Laboratory"/>
            <person name="Harder C.B."/>
            <person name="Miyauchi S."/>
            <person name="Viragh M."/>
            <person name="Kuo A."/>
            <person name="Thoen E."/>
            <person name="Andreopoulos B."/>
            <person name="Lu D."/>
            <person name="Skrede I."/>
            <person name="Drula E."/>
            <person name="Henrissat B."/>
            <person name="Morin E."/>
            <person name="Kohler A."/>
            <person name="Barry K."/>
            <person name="LaButti K."/>
            <person name="Morin E."/>
            <person name="Salamov A."/>
            <person name="Lipzen A."/>
            <person name="Mereny Z."/>
            <person name="Hegedus B."/>
            <person name="Baldrian P."/>
            <person name="Stursova M."/>
            <person name="Weitz H."/>
            <person name="Taylor A."/>
            <person name="Grigoriev I.V."/>
            <person name="Nagy L.G."/>
            <person name="Martin F."/>
            <person name="Kauserud H."/>
        </authorList>
    </citation>
    <scope>NUCLEOTIDE SEQUENCE</scope>
    <source>
        <strain evidence="1">9284</strain>
    </source>
</reference>
<dbReference type="EMBL" id="JARKIF010000001">
    <property type="protein sequence ID" value="KAJ7651298.1"/>
    <property type="molecule type" value="Genomic_DNA"/>
</dbReference>